<dbReference type="EMBL" id="VDEP01000465">
    <property type="protein sequence ID" value="KAA1077043.1"/>
    <property type="molecule type" value="Genomic_DNA"/>
</dbReference>
<dbReference type="Proteomes" id="UP000325313">
    <property type="component" value="Unassembled WGS sequence"/>
</dbReference>
<reference evidence="2 3" key="1">
    <citation type="submission" date="2019-05" db="EMBL/GenBank/DDBJ databases">
        <title>Emergence of the Ug99 lineage of the wheat stem rust pathogen through somatic hybridization.</title>
        <authorList>
            <person name="Li F."/>
            <person name="Upadhyaya N.M."/>
            <person name="Sperschneider J."/>
            <person name="Matny O."/>
            <person name="Nguyen-Phuc H."/>
            <person name="Mago R."/>
            <person name="Raley C."/>
            <person name="Miller M.E."/>
            <person name="Silverstein K.A.T."/>
            <person name="Henningsen E."/>
            <person name="Hirsch C.D."/>
            <person name="Visser B."/>
            <person name="Pretorius Z.A."/>
            <person name="Steffenson B.J."/>
            <person name="Schwessinger B."/>
            <person name="Dodds P.N."/>
            <person name="Figueroa M."/>
        </authorList>
    </citation>
    <scope>NUCLEOTIDE SEQUENCE [LARGE SCALE GENOMIC DNA]</scope>
    <source>
        <strain evidence="2 3">Ug99</strain>
    </source>
</reference>
<evidence type="ECO:0000313" key="1">
    <source>
        <dbReference type="EMBL" id="KAA1077043.1"/>
    </source>
</evidence>
<protein>
    <submittedName>
        <fullName evidence="2">Uncharacterized protein</fullName>
    </submittedName>
</protein>
<dbReference type="EMBL" id="VDEP01000050">
    <property type="protein sequence ID" value="KAA1134570.1"/>
    <property type="molecule type" value="Genomic_DNA"/>
</dbReference>
<accession>A0A5B0S9C3</accession>
<gene>
    <name evidence="2" type="ORF">PGTUg99_000663</name>
    <name evidence="1" type="ORF">PGTUg99_002069</name>
</gene>
<comment type="caution">
    <text evidence="2">The sequence shown here is derived from an EMBL/GenBank/DDBJ whole genome shotgun (WGS) entry which is preliminary data.</text>
</comment>
<proteinExistence type="predicted"/>
<name>A0A5B0S9C3_PUCGR</name>
<sequence length="132" mass="14046">MRPPSSLINTSGTSLNGTGARWVFVGFVALVIPFGYTPGADCCHCDGVFLPSQDGTLPASPHGLHTGSVEGLNDGFQETSAKGHLMPVKHACAPTLLAAVAQPVLSWYGNVLWQEGRHPEDKQTHIAQLTLW</sequence>
<evidence type="ECO:0000313" key="3">
    <source>
        <dbReference type="Proteomes" id="UP000325313"/>
    </source>
</evidence>
<dbReference type="AlphaFoldDB" id="A0A5B0S9C3"/>
<organism evidence="2 3">
    <name type="scientific">Puccinia graminis f. sp. tritici</name>
    <dbReference type="NCBI Taxonomy" id="56615"/>
    <lineage>
        <taxon>Eukaryota</taxon>
        <taxon>Fungi</taxon>
        <taxon>Dikarya</taxon>
        <taxon>Basidiomycota</taxon>
        <taxon>Pucciniomycotina</taxon>
        <taxon>Pucciniomycetes</taxon>
        <taxon>Pucciniales</taxon>
        <taxon>Pucciniaceae</taxon>
        <taxon>Puccinia</taxon>
    </lineage>
</organism>
<evidence type="ECO:0000313" key="2">
    <source>
        <dbReference type="EMBL" id="KAA1134570.1"/>
    </source>
</evidence>